<protein>
    <submittedName>
        <fullName evidence="2">DUF2752 domain-containing protein</fullName>
    </submittedName>
</protein>
<organism evidence="2 3">
    <name type="scientific">Lysobacter hankyongensis</name>
    <dbReference type="NCBI Taxonomy" id="1176535"/>
    <lineage>
        <taxon>Bacteria</taxon>
        <taxon>Pseudomonadati</taxon>
        <taxon>Pseudomonadota</taxon>
        <taxon>Gammaproteobacteria</taxon>
        <taxon>Lysobacterales</taxon>
        <taxon>Lysobacteraceae</taxon>
        <taxon>Lysobacter</taxon>
    </lineage>
</organism>
<sequence length="138" mass="14963">MALTERTLSILLLTVAAFAAAVGLVLFRFIDPNAPDSPLPGCLFYAATHYYCIGCGVTRCLHALAHGDLLGALDMNPLATIMVVLGPMMLLHTAGWRPAVLQPLMRPVLSARLWLVLLPAYWIARNLPMWPFAVLAPG</sequence>
<dbReference type="RefSeq" id="WP_345303333.1">
    <property type="nucleotide sequence ID" value="NZ_BAABJE010000010.1"/>
</dbReference>
<name>A0ABP9BGX0_9GAMM</name>
<keyword evidence="3" id="KW-1185">Reference proteome</keyword>
<dbReference type="InterPro" id="IPR021215">
    <property type="entry name" value="DUF2752"/>
</dbReference>
<dbReference type="Proteomes" id="UP001499959">
    <property type="component" value="Unassembled WGS sequence"/>
</dbReference>
<proteinExistence type="predicted"/>
<reference evidence="3" key="1">
    <citation type="journal article" date="2019" name="Int. J. Syst. Evol. Microbiol.">
        <title>The Global Catalogue of Microorganisms (GCM) 10K type strain sequencing project: providing services to taxonomists for standard genome sequencing and annotation.</title>
        <authorList>
            <consortium name="The Broad Institute Genomics Platform"/>
            <consortium name="The Broad Institute Genome Sequencing Center for Infectious Disease"/>
            <person name="Wu L."/>
            <person name="Ma J."/>
        </authorList>
    </citation>
    <scope>NUCLEOTIDE SEQUENCE [LARGE SCALE GENOMIC DNA]</scope>
    <source>
        <strain evidence="3">JCM 18204</strain>
    </source>
</reference>
<evidence type="ECO:0000313" key="3">
    <source>
        <dbReference type="Proteomes" id="UP001499959"/>
    </source>
</evidence>
<accession>A0ABP9BGX0</accession>
<keyword evidence="1" id="KW-0472">Membrane</keyword>
<gene>
    <name evidence="2" type="ORF">GCM10023307_21610</name>
</gene>
<evidence type="ECO:0000313" key="2">
    <source>
        <dbReference type="EMBL" id="GAA4795501.1"/>
    </source>
</evidence>
<dbReference type="EMBL" id="BAABJE010000010">
    <property type="protein sequence ID" value="GAA4795501.1"/>
    <property type="molecule type" value="Genomic_DNA"/>
</dbReference>
<dbReference type="Pfam" id="PF10825">
    <property type="entry name" value="DUF2752"/>
    <property type="match status" value="1"/>
</dbReference>
<evidence type="ECO:0000256" key="1">
    <source>
        <dbReference type="SAM" id="Phobius"/>
    </source>
</evidence>
<feature type="transmembrane region" description="Helical" evidence="1">
    <location>
        <begin position="78"/>
        <end position="96"/>
    </location>
</feature>
<comment type="caution">
    <text evidence="2">The sequence shown here is derived from an EMBL/GenBank/DDBJ whole genome shotgun (WGS) entry which is preliminary data.</text>
</comment>
<feature type="transmembrane region" description="Helical" evidence="1">
    <location>
        <begin position="7"/>
        <end position="30"/>
    </location>
</feature>
<keyword evidence="1" id="KW-1133">Transmembrane helix</keyword>
<feature type="transmembrane region" description="Helical" evidence="1">
    <location>
        <begin position="108"/>
        <end position="124"/>
    </location>
</feature>
<keyword evidence="1" id="KW-0812">Transmembrane</keyword>